<dbReference type="PANTHER" id="PTHR35218:SF7">
    <property type="entry name" value="ENDONUCLEASE_EXONUCLEASE_PHOSPHATASE"/>
    <property type="match status" value="1"/>
</dbReference>
<proteinExistence type="predicted"/>
<sequence>MLIDLKLSLVCLAETRVRIINKQNVIKSVFKEWDMLDNYNSHRLGRIWVGWDPRILKVSKICETDQIIHCHACLLDNNGTFRISFVYGSNDDRARKALWENMCANLYTGTPWIVLGDFNVARGVHDTIGGSSR</sequence>
<gene>
    <name evidence="1" type="ORF">Dsin_029020</name>
</gene>
<dbReference type="Proteomes" id="UP001281410">
    <property type="component" value="Unassembled WGS sequence"/>
</dbReference>
<dbReference type="EMBL" id="JANJYJ010000009">
    <property type="protein sequence ID" value="KAK3189459.1"/>
    <property type="molecule type" value="Genomic_DNA"/>
</dbReference>
<comment type="caution">
    <text evidence="1">The sequence shown here is derived from an EMBL/GenBank/DDBJ whole genome shotgun (WGS) entry which is preliminary data.</text>
</comment>
<dbReference type="InterPro" id="IPR036691">
    <property type="entry name" value="Endo/exonu/phosph_ase_sf"/>
</dbReference>
<reference evidence="1" key="1">
    <citation type="journal article" date="2023" name="Plant J.">
        <title>Genome sequences and population genomics provide insights into the demographic history, inbreeding, and mutation load of two 'living fossil' tree species of Dipteronia.</title>
        <authorList>
            <person name="Feng Y."/>
            <person name="Comes H.P."/>
            <person name="Chen J."/>
            <person name="Zhu S."/>
            <person name="Lu R."/>
            <person name="Zhang X."/>
            <person name="Li P."/>
            <person name="Qiu J."/>
            <person name="Olsen K.M."/>
            <person name="Qiu Y."/>
        </authorList>
    </citation>
    <scope>NUCLEOTIDE SEQUENCE</scope>
    <source>
        <strain evidence="1">NBL</strain>
    </source>
</reference>
<dbReference type="AlphaFoldDB" id="A0AAE0DV53"/>
<accession>A0AAE0DV53</accession>
<dbReference type="SUPFAM" id="SSF56219">
    <property type="entry name" value="DNase I-like"/>
    <property type="match status" value="1"/>
</dbReference>
<evidence type="ECO:0000313" key="2">
    <source>
        <dbReference type="Proteomes" id="UP001281410"/>
    </source>
</evidence>
<keyword evidence="2" id="KW-1185">Reference proteome</keyword>
<protein>
    <recommendedName>
        <fullName evidence="3">Endonuclease/exonuclease/phosphatase domain-containing protein</fullName>
    </recommendedName>
</protein>
<evidence type="ECO:0000313" key="1">
    <source>
        <dbReference type="EMBL" id="KAK3189459.1"/>
    </source>
</evidence>
<organism evidence="1 2">
    <name type="scientific">Dipteronia sinensis</name>
    <dbReference type="NCBI Taxonomy" id="43782"/>
    <lineage>
        <taxon>Eukaryota</taxon>
        <taxon>Viridiplantae</taxon>
        <taxon>Streptophyta</taxon>
        <taxon>Embryophyta</taxon>
        <taxon>Tracheophyta</taxon>
        <taxon>Spermatophyta</taxon>
        <taxon>Magnoliopsida</taxon>
        <taxon>eudicotyledons</taxon>
        <taxon>Gunneridae</taxon>
        <taxon>Pentapetalae</taxon>
        <taxon>rosids</taxon>
        <taxon>malvids</taxon>
        <taxon>Sapindales</taxon>
        <taxon>Sapindaceae</taxon>
        <taxon>Hippocastanoideae</taxon>
        <taxon>Acereae</taxon>
        <taxon>Dipteronia</taxon>
    </lineage>
</organism>
<dbReference type="Gene3D" id="3.60.10.10">
    <property type="entry name" value="Endonuclease/exonuclease/phosphatase"/>
    <property type="match status" value="1"/>
</dbReference>
<dbReference type="PANTHER" id="PTHR35218">
    <property type="entry name" value="RNASE H DOMAIN-CONTAINING PROTEIN"/>
    <property type="match status" value="1"/>
</dbReference>
<name>A0AAE0DV53_9ROSI</name>
<evidence type="ECO:0008006" key="3">
    <source>
        <dbReference type="Google" id="ProtNLM"/>
    </source>
</evidence>